<feature type="domain" description="HAMP" evidence="11">
    <location>
        <begin position="228"/>
        <end position="282"/>
    </location>
</feature>
<dbReference type="SUPFAM" id="SSF58104">
    <property type="entry name" value="Methyl-accepting chemotaxis protein (MCP) signaling domain"/>
    <property type="match status" value="1"/>
</dbReference>
<dbReference type="InterPro" id="IPR004089">
    <property type="entry name" value="MCPsignal_dom"/>
</dbReference>
<evidence type="ECO:0000259" key="11">
    <source>
        <dbReference type="PROSITE" id="PS50885"/>
    </source>
</evidence>
<dbReference type="FunFam" id="1.10.287.950:FF:000001">
    <property type="entry name" value="Methyl-accepting chemotaxis sensory transducer"/>
    <property type="match status" value="1"/>
</dbReference>
<evidence type="ECO:0000256" key="2">
    <source>
        <dbReference type="ARBA" id="ARBA00022475"/>
    </source>
</evidence>
<keyword evidence="13" id="KW-1185">Reference proteome</keyword>
<dbReference type="CDD" id="cd06225">
    <property type="entry name" value="HAMP"/>
    <property type="match status" value="1"/>
</dbReference>
<keyword evidence="5 9" id="KW-0472">Membrane</keyword>
<keyword evidence="4 9" id="KW-1133">Transmembrane helix</keyword>
<dbReference type="CDD" id="cd11386">
    <property type="entry name" value="MCP_signal"/>
    <property type="match status" value="1"/>
</dbReference>
<dbReference type="AlphaFoldDB" id="A0A0Q2RI12"/>
<evidence type="ECO:0000313" key="13">
    <source>
        <dbReference type="Proteomes" id="UP000051221"/>
    </source>
</evidence>
<dbReference type="Pfam" id="PF00672">
    <property type="entry name" value="HAMP"/>
    <property type="match status" value="1"/>
</dbReference>
<sequence length="559" mass="60324">MITSLRSRTKLLLLTVIPLVIITAMVTAVYYWNGMKSLDQELTQYRAQLVDSRKAELKAYLMMGVTAVKSLYETDQGGNNKAQAKEILKAMRFDSDGYFFAYDSQGINTLHAINPSLEGKNLYGMKDENGVPVIAGLIQASKSGDGFLYFSWHKPTINAQAPKLGYAEYLAKWDWVLGTGIYIDDIDTQVAQFKAQREAQLYEQTLSAVGLSVVGLVLTIIVVSVLVSRGVAPLHHVVDSLKAVAAGGGDLTARLKVESRDEVGEVAQAFNAFMDKLHPLIVDLRASAQDVQSAAADLDGQTTQSSQQMNSHCMETDKVVAAVTEMSATAREVANNTNATAQAIDSANHQILDAQKEVNLAIEGIGDLVNEVNLTSDAIQELSQKTEQITKVLNVIGDIAEQTNLLALNAAIEAARAGEQGRGFAVVADEVRSLASRTQNSTQEIGEMLQSLHQGVSKAVSSMALSQDRGEKTALESVQIKERLSGISEAVSVIHDMGIQTASAAEQQSAVSEDINQNLVAIQQIVNELSDNLQRSESISTRLAQSGQQMGNLVGHFKL</sequence>
<name>A0A0Q2RI12_VIBFU</name>
<dbReference type="PANTHER" id="PTHR32089">
    <property type="entry name" value="METHYL-ACCEPTING CHEMOTAXIS PROTEIN MCPB"/>
    <property type="match status" value="1"/>
</dbReference>
<dbReference type="Pfam" id="PF00015">
    <property type="entry name" value="MCPsignal"/>
    <property type="match status" value="1"/>
</dbReference>
<dbReference type="InterPro" id="IPR003660">
    <property type="entry name" value="HAMP_dom"/>
</dbReference>
<dbReference type="GO" id="GO:0007165">
    <property type="term" value="P:signal transduction"/>
    <property type="evidence" value="ECO:0007669"/>
    <property type="project" value="UniProtKB-KW"/>
</dbReference>
<dbReference type="Pfam" id="PF17200">
    <property type="entry name" value="sCache_2"/>
    <property type="match status" value="1"/>
</dbReference>
<evidence type="ECO:0000256" key="4">
    <source>
        <dbReference type="ARBA" id="ARBA00022989"/>
    </source>
</evidence>
<organism evidence="12 13">
    <name type="scientific">Vibrio furnissii</name>
    <dbReference type="NCBI Taxonomy" id="29494"/>
    <lineage>
        <taxon>Bacteria</taxon>
        <taxon>Pseudomonadati</taxon>
        <taxon>Pseudomonadota</taxon>
        <taxon>Gammaproteobacteria</taxon>
        <taxon>Vibrionales</taxon>
        <taxon>Vibrionaceae</taxon>
        <taxon>Vibrio</taxon>
    </lineage>
</organism>
<dbReference type="GO" id="GO:0005886">
    <property type="term" value="C:plasma membrane"/>
    <property type="evidence" value="ECO:0007669"/>
    <property type="project" value="UniProtKB-SubCell"/>
</dbReference>
<dbReference type="Gene3D" id="3.30.450.20">
    <property type="entry name" value="PAS domain"/>
    <property type="match status" value="1"/>
</dbReference>
<evidence type="ECO:0000313" key="12">
    <source>
        <dbReference type="EMBL" id="KQH83678.1"/>
    </source>
</evidence>
<dbReference type="SMART" id="SM00283">
    <property type="entry name" value="MA"/>
    <property type="match status" value="1"/>
</dbReference>
<accession>A0A0Q2RI12</accession>
<dbReference type="PROSITE" id="PS50885">
    <property type="entry name" value="HAMP"/>
    <property type="match status" value="1"/>
</dbReference>
<dbReference type="InParanoid" id="A0A0Q2RI12"/>
<evidence type="ECO:0000256" key="5">
    <source>
        <dbReference type="ARBA" id="ARBA00023136"/>
    </source>
</evidence>
<evidence type="ECO:0000256" key="9">
    <source>
        <dbReference type="SAM" id="Phobius"/>
    </source>
</evidence>
<evidence type="ECO:0000256" key="8">
    <source>
        <dbReference type="PROSITE-ProRule" id="PRU00284"/>
    </source>
</evidence>
<comment type="subcellular location">
    <subcellularLocation>
        <location evidence="1">Cell membrane</location>
        <topology evidence="1">Multi-pass membrane protein</topology>
    </subcellularLocation>
</comment>
<evidence type="ECO:0000259" key="10">
    <source>
        <dbReference type="PROSITE" id="PS50111"/>
    </source>
</evidence>
<evidence type="ECO:0000256" key="7">
    <source>
        <dbReference type="ARBA" id="ARBA00029447"/>
    </source>
</evidence>
<feature type="domain" description="Methyl-accepting transducer" evidence="10">
    <location>
        <begin position="287"/>
        <end position="523"/>
    </location>
</feature>
<protein>
    <submittedName>
        <fullName evidence="12">Chemotaxis protein</fullName>
    </submittedName>
</protein>
<keyword evidence="2" id="KW-1003">Cell membrane</keyword>
<comment type="caution">
    <text evidence="12">The sequence shown here is derived from an EMBL/GenBank/DDBJ whole genome shotgun (WGS) entry which is preliminary data.</text>
</comment>
<keyword evidence="3 9" id="KW-0812">Transmembrane</keyword>
<dbReference type="PROSITE" id="PS50111">
    <property type="entry name" value="CHEMOTAXIS_TRANSDUC_2"/>
    <property type="match status" value="1"/>
</dbReference>
<dbReference type="GO" id="GO:0006935">
    <property type="term" value="P:chemotaxis"/>
    <property type="evidence" value="ECO:0007669"/>
    <property type="project" value="UniProtKB-ARBA"/>
</dbReference>
<evidence type="ECO:0000256" key="3">
    <source>
        <dbReference type="ARBA" id="ARBA00022692"/>
    </source>
</evidence>
<proteinExistence type="inferred from homology"/>
<dbReference type="Gene3D" id="1.10.287.950">
    <property type="entry name" value="Methyl-accepting chemotaxis protein"/>
    <property type="match status" value="1"/>
</dbReference>
<dbReference type="InterPro" id="IPR033480">
    <property type="entry name" value="sCache_2"/>
</dbReference>
<gene>
    <name evidence="12" type="ORF">AMR76_21970</name>
</gene>
<feature type="transmembrane region" description="Helical" evidence="9">
    <location>
        <begin position="12"/>
        <end position="32"/>
    </location>
</feature>
<dbReference type="RefSeq" id="WP_055467236.1">
    <property type="nucleotide sequence ID" value="NZ_CAWQRI010000059.1"/>
</dbReference>
<evidence type="ECO:0000256" key="1">
    <source>
        <dbReference type="ARBA" id="ARBA00004651"/>
    </source>
</evidence>
<dbReference type="SMART" id="SM00304">
    <property type="entry name" value="HAMP"/>
    <property type="match status" value="1"/>
</dbReference>
<evidence type="ECO:0000256" key="6">
    <source>
        <dbReference type="ARBA" id="ARBA00023224"/>
    </source>
</evidence>
<dbReference type="EMBL" id="LKHS01000033">
    <property type="protein sequence ID" value="KQH83678.1"/>
    <property type="molecule type" value="Genomic_DNA"/>
</dbReference>
<dbReference type="Proteomes" id="UP000051221">
    <property type="component" value="Unassembled WGS sequence"/>
</dbReference>
<keyword evidence="6 8" id="KW-0807">Transducer</keyword>
<dbReference type="PANTHER" id="PTHR32089:SF55">
    <property type="entry name" value="METHYL ACCEPTING SENSORY TRANSDUCER WITH CACHE_2 SMALL MOLECULE BINDING DOMAIN"/>
    <property type="match status" value="1"/>
</dbReference>
<comment type="similarity">
    <text evidence="7">Belongs to the methyl-accepting chemotaxis (MCP) protein family.</text>
</comment>
<dbReference type="SMART" id="SM01049">
    <property type="entry name" value="Cache_2"/>
    <property type="match status" value="1"/>
</dbReference>
<reference evidence="12 13" key="1">
    <citation type="submission" date="2015-08" db="EMBL/GenBank/DDBJ databases">
        <title>Antibacterial properties of a collection of Vibrionaceae strains.</title>
        <authorList>
            <person name="Giubergia S."/>
        </authorList>
    </citation>
    <scope>NUCLEOTIDE SEQUENCE [LARGE SCALE GENOMIC DNA]</scope>
    <source>
        <strain evidence="12 13">S0821</strain>
    </source>
</reference>